<organism evidence="2 3">
    <name type="scientific">Zalerion maritima</name>
    <dbReference type="NCBI Taxonomy" id="339359"/>
    <lineage>
        <taxon>Eukaryota</taxon>
        <taxon>Fungi</taxon>
        <taxon>Dikarya</taxon>
        <taxon>Ascomycota</taxon>
        <taxon>Pezizomycotina</taxon>
        <taxon>Sordariomycetes</taxon>
        <taxon>Lulworthiomycetidae</taxon>
        <taxon>Lulworthiales</taxon>
        <taxon>Lulworthiaceae</taxon>
        <taxon>Zalerion</taxon>
    </lineage>
</organism>
<evidence type="ECO:0000313" key="2">
    <source>
        <dbReference type="EMBL" id="KAJ2902990.1"/>
    </source>
</evidence>
<dbReference type="AlphaFoldDB" id="A0AAD5WSE3"/>
<sequence>MAIEKGLGRSRNGYCGERTAAVLNHPDASPSGAIPHLKATPCLTGFLTLYTSARRPGSCVRSDHTFSKPQGADNQEDAPGKSPSAPSPGGGVQGFKAGNKNGFSANATSLSRRAACEKLNSE</sequence>
<gene>
    <name evidence="2" type="ORF">MKZ38_010574</name>
</gene>
<dbReference type="EMBL" id="JAKWBI020000094">
    <property type="protein sequence ID" value="KAJ2902990.1"/>
    <property type="molecule type" value="Genomic_DNA"/>
</dbReference>
<reference evidence="2" key="1">
    <citation type="submission" date="2022-07" db="EMBL/GenBank/DDBJ databases">
        <title>Draft genome sequence of Zalerion maritima ATCC 34329, a (micro)plastics degrading marine fungus.</title>
        <authorList>
            <person name="Paco A."/>
            <person name="Goncalves M.F.M."/>
            <person name="Rocha-Santos T.A.P."/>
            <person name="Alves A."/>
        </authorList>
    </citation>
    <scope>NUCLEOTIDE SEQUENCE</scope>
    <source>
        <strain evidence="2">ATCC 34329</strain>
    </source>
</reference>
<name>A0AAD5WSE3_9PEZI</name>
<keyword evidence="3" id="KW-1185">Reference proteome</keyword>
<accession>A0AAD5WSE3</accession>
<evidence type="ECO:0000256" key="1">
    <source>
        <dbReference type="SAM" id="MobiDB-lite"/>
    </source>
</evidence>
<feature type="compositionally biased region" description="Polar residues" evidence="1">
    <location>
        <begin position="101"/>
        <end position="111"/>
    </location>
</feature>
<comment type="caution">
    <text evidence="2">The sequence shown here is derived from an EMBL/GenBank/DDBJ whole genome shotgun (WGS) entry which is preliminary data.</text>
</comment>
<evidence type="ECO:0000313" key="3">
    <source>
        <dbReference type="Proteomes" id="UP001201980"/>
    </source>
</evidence>
<protein>
    <submittedName>
        <fullName evidence="2">Uncharacterized protein</fullName>
    </submittedName>
</protein>
<dbReference type="Proteomes" id="UP001201980">
    <property type="component" value="Unassembled WGS sequence"/>
</dbReference>
<proteinExistence type="predicted"/>
<feature type="region of interest" description="Disordered" evidence="1">
    <location>
        <begin position="58"/>
        <end position="122"/>
    </location>
</feature>